<feature type="transmembrane region" description="Helical" evidence="1">
    <location>
        <begin position="86"/>
        <end position="103"/>
    </location>
</feature>
<accession>A0A1I5D759</accession>
<keyword evidence="1" id="KW-1133">Transmembrane helix</keyword>
<dbReference type="OrthoDB" id="1956346at2"/>
<keyword evidence="1" id="KW-0472">Membrane</keyword>
<organism evidence="2 3">
    <name type="scientific">Proteiniclasticum ruminis</name>
    <dbReference type="NCBI Taxonomy" id="398199"/>
    <lineage>
        <taxon>Bacteria</taxon>
        <taxon>Bacillati</taxon>
        <taxon>Bacillota</taxon>
        <taxon>Clostridia</taxon>
        <taxon>Eubacteriales</taxon>
        <taxon>Clostridiaceae</taxon>
        <taxon>Proteiniclasticum</taxon>
    </lineage>
</organism>
<dbReference type="RefSeq" id="WP_074912439.1">
    <property type="nucleotide sequence ID" value="NZ_FOVK01000008.1"/>
</dbReference>
<dbReference type="Proteomes" id="UP000181899">
    <property type="component" value="Unassembled WGS sequence"/>
</dbReference>
<keyword evidence="3" id="KW-1185">Reference proteome</keyword>
<feature type="transmembrane region" description="Helical" evidence="1">
    <location>
        <begin position="52"/>
        <end position="74"/>
    </location>
</feature>
<feature type="transmembrane region" description="Helical" evidence="1">
    <location>
        <begin position="109"/>
        <end position="128"/>
    </location>
</feature>
<gene>
    <name evidence="2" type="ORF">SAMN04488695_10867</name>
</gene>
<dbReference type="AlphaFoldDB" id="A0A1I5D759"/>
<name>A0A1I5D759_9CLOT</name>
<dbReference type="EMBL" id="FOVK01000008">
    <property type="protein sequence ID" value="SFN94671.1"/>
    <property type="molecule type" value="Genomic_DNA"/>
</dbReference>
<keyword evidence="1" id="KW-0812">Transmembrane</keyword>
<proteinExistence type="predicted"/>
<evidence type="ECO:0000313" key="3">
    <source>
        <dbReference type="Proteomes" id="UP000181899"/>
    </source>
</evidence>
<evidence type="ECO:0000256" key="1">
    <source>
        <dbReference type="SAM" id="Phobius"/>
    </source>
</evidence>
<evidence type="ECO:0000313" key="2">
    <source>
        <dbReference type="EMBL" id="SFN94671.1"/>
    </source>
</evidence>
<reference evidence="2 3" key="1">
    <citation type="submission" date="2016-10" db="EMBL/GenBank/DDBJ databases">
        <authorList>
            <person name="de Groot N.N."/>
        </authorList>
    </citation>
    <scope>NUCLEOTIDE SEQUENCE [LARGE SCALE GENOMIC DNA]</scope>
    <source>
        <strain evidence="2 3">ML2</strain>
    </source>
</reference>
<feature type="transmembrane region" description="Helical" evidence="1">
    <location>
        <begin position="24"/>
        <end position="46"/>
    </location>
</feature>
<protein>
    <submittedName>
        <fullName evidence="2">Uncharacterized protein</fullName>
    </submittedName>
</protein>
<feature type="transmembrane region" description="Helical" evidence="1">
    <location>
        <begin position="140"/>
        <end position="167"/>
    </location>
</feature>
<sequence length="183" mass="21012">MKTSIRIPKFLHELFGIQQQRTEFIIIVVFAATATLLTFLSTSSYWLQLKWYQTLVLWLLFFDISGGVVANLSTGTNEYYNYRPKSRWIFIAVHIQPLILAAVLQSHFFIAFIIWSYTIASASLINILREKVYHRLLAGALCAMAIIIFILSDIALPLPLTLIYLLYMLKVVYCFSVNHTGNP</sequence>